<dbReference type="Gene3D" id="3.30.1870.10">
    <property type="entry name" value="EreA-like, domain 2"/>
    <property type="match status" value="1"/>
</dbReference>
<dbReference type="Proteomes" id="UP000199400">
    <property type="component" value="Unassembled WGS sequence"/>
</dbReference>
<dbReference type="InterPro" id="IPR052036">
    <property type="entry name" value="Hydrolase/PRTase-associated"/>
</dbReference>
<evidence type="ECO:0000313" key="3">
    <source>
        <dbReference type="Proteomes" id="UP000199400"/>
    </source>
</evidence>
<dbReference type="Gene3D" id="1.20.1440.30">
    <property type="entry name" value="Biosynthetic Protein domain"/>
    <property type="match status" value="1"/>
</dbReference>
<proteinExistence type="predicted"/>
<dbReference type="OrthoDB" id="5949900at2"/>
<dbReference type="PANTHER" id="PTHR31299:SF0">
    <property type="entry name" value="ESTERASE, PUTATIVE (AFU_ORTHOLOGUE AFUA_1G05850)-RELATED"/>
    <property type="match status" value="1"/>
</dbReference>
<dbReference type="InterPro" id="IPR007815">
    <property type="entry name" value="Emycin_Estase"/>
</dbReference>
<dbReference type="Gene3D" id="3.40.1660.10">
    <property type="entry name" value="EreA-like (biosynthetic domain)"/>
    <property type="match status" value="1"/>
</dbReference>
<dbReference type="GO" id="GO:0046677">
    <property type="term" value="P:response to antibiotic"/>
    <property type="evidence" value="ECO:0007669"/>
    <property type="project" value="InterPro"/>
</dbReference>
<evidence type="ECO:0000313" key="2">
    <source>
        <dbReference type="EMBL" id="SFE72468.1"/>
    </source>
</evidence>
<reference evidence="3" key="1">
    <citation type="submission" date="2016-10" db="EMBL/GenBank/DDBJ databases">
        <authorList>
            <person name="Varghese N."/>
            <person name="Submissions S."/>
        </authorList>
    </citation>
    <scope>NUCLEOTIDE SEQUENCE [LARGE SCALE GENOMIC DNA]</scope>
    <source>
        <strain evidence="3">ATCC 25963</strain>
    </source>
</reference>
<dbReference type="STRING" id="54.SAMN02745121_05292"/>
<evidence type="ECO:0000256" key="1">
    <source>
        <dbReference type="SAM" id="MobiDB-lite"/>
    </source>
</evidence>
<keyword evidence="3" id="KW-1185">Reference proteome</keyword>
<dbReference type="AlphaFoldDB" id="A0A1I2CW00"/>
<accession>A0A1I2CW00</accession>
<dbReference type="Pfam" id="PF05139">
    <property type="entry name" value="Erythro_esteras"/>
    <property type="match status" value="1"/>
</dbReference>
<dbReference type="PANTHER" id="PTHR31299">
    <property type="entry name" value="ESTERASE, PUTATIVE (AFU_ORTHOLOGUE AFUA_1G05850)-RELATED"/>
    <property type="match status" value="1"/>
</dbReference>
<dbReference type="CDD" id="cd14728">
    <property type="entry name" value="Ere-like"/>
    <property type="match status" value="1"/>
</dbReference>
<name>A0A1I2CW00_9BACT</name>
<dbReference type="EMBL" id="FOMX01000018">
    <property type="protein sequence ID" value="SFE72468.1"/>
    <property type="molecule type" value="Genomic_DNA"/>
</dbReference>
<gene>
    <name evidence="2" type="ORF">SAMN02745121_05292</name>
</gene>
<protein>
    <submittedName>
        <fullName evidence="2">Erythromycin esterase homolog</fullName>
    </submittedName>
</protein>
<feature type="region of interest" description="Disordered" evidence="1">
    <location>
        <begin position="311"/>
        <end position="330"/>
    </location>
</feature>
<sequence>MMLRTIALLALAACAPGPGDSQAPASRRGDAGELDRLVADLCDKQVVLLGEGEHGDGRTWEIKAELVRALVDACGFDALFIESGVYDFLALDRAHAAGTATAQDVANAIGAVWSEARETQAWIAYVHEAAAAGRLEVLGLDDQIHSTAFYAQRELPAALAAHLPPGRKEDCEARIARHVQWTYDEAHPHSQASQAGLQSCLAEIEAAVAKSAPATSEALVMTQNLSRWVARDFVEDRQTSSNARDRSMFANFEWHRQRLGAQRKAIVWCATVHAAKDLDGVAALRGFSPLGHYIHEQYGARAAAIGFSARSGATQPRGRPGREFSVAPPGSLEGRVLAPEQPLRYLDGEELRALGSVDARPLGHEFHRAAWHEVLDGLVVLRRETPAHHDAATAAKARGR</sequence>
<organism evidence="2 3">
    <name type="scientific">Nannocystis exedens</name>
    <dbReference type="NCBI Taxonomy" id="54"/>
    <lineage>
        <taxon>Bacteria</taxon>
        <taxon>Pseudomonadati</taxon>
        <taxon>Myxococcota</taxon>
        <taxon>Polyangia</taxon>
        <taxon>Nannocystales</taxon>
        <taxon>Nannocystaceae</taxon>
        <taxon>Nannocystis</taxon>
    </lineage>
</organism>
<dbReference type="SUPFAM" id="SSF159501">
    <property type="entry name" value="EreA/ChaN-like"/>
    <property type="match status" value="1"/>
</dbReference>